<gene>
    <name evidence="4" type="ORF">GCM10020366_50110</name>
</gene>
<comment type="caution">
    <text evidence="4">The sequence shown here is derived from an EMBL/GenBank/DDBJ whole genome shotgun (WGS) entry which is preliminary data.</text>
</comment>
<evidence type="ECO:0000313" key="4">
    <source>
        <dbReference type="EMBL" id="GAA3362387.1"/>
    </source>
</evidence>
<reference evidence="5" key="1">
    <citation type="journal article" date="2019" name="Int. J. Syst. Evol. Microbiol.">
        <title>The Global Catalogue of Microorganisms (GCM) 10K type strain sequencing project: providing services to taxonomists for standard genome sequencing and annotation.</title>
        <authorList>
            <consortium name="The Broad Institute Genomics Platform"/>
            <consortium name="The Broad Institute Genome Sequencing Center for Infectious Disease"/>
            <person name="Wu L."/>
            <person name="Ma J."/>
        </authorList>
    </citation>
    <scope>NUCLEOTIDE SEQUENCE [LARGE SCALE GENOMIC DNA]</scope>
    <source>
        <strain evidence="5">JCM 9687</strain>
    </source>
</reference>
<dbReference type="InterPro" id="IPR001638">
    <property type="entry name" value="Solute-binding_3/MltF_N"/>
</dbReference>
<dbReference type="SMART" id="SM00062">
    <property type="entry name" value="PBPb"/>
    <property type="match status" value="1"/>
</dbReference>
<evidence type="ECO:0000313" key="5">
    <source>
        <dbReference type="Proteomes" id="UP001500483"/>
    </source>
</evidence>
<feature type="signal peptide" evidence="2">
    <location>
        <begin position="1"/>
        <end position="21"/>
    </location>
</feature>
<dbReference type="Gene3D" id="3.40.190.10">
    <property type="entry name" value="Periplasmic binding protein-like II"/>
    <property type="match status" value="2"/>
</dbReference>
<dbReference type="PROSITE" id="PS51257">
    <property type="entry name" value="PROKAR_LIPOPROTEIN"/>
    <property type="match status" value="1"/>
</dbReference>
<dbReference type="CDD" id="cd01004">
    <property type="entry name" value="PBP2_MidA_like"/>
    <property type="match status" value="1"/>
</dbReference>
<name>A0ABP6RX09_9PSEU</name>
<keyword evidence="5" id="KW-1185">Reference proteome</keyword>
<evidence type="ECO:0000256" key="1">
    <source>
        <dbReference type="ARBA" id="ARBA00022729"/>
    </source>
</evidence>
<dbReference type="PANTHER" id="PTHR35936:SF17">
    <property type="entry name" value="ARGININE-BINDING EXTRACELLULAR PROTEIN ARTP"/>
    <property type="match status" value="1"/>
</dbReference>
<dbReference type="EMBL" id="BAAAYK010000038">
    <property type="protein sequence ID" value="GAA3362387.1"/>
    <property type="molecule type" value="Genomic_DNA"/>
</dbReference>
<dbReference type="RefSeq" id="WP_224960305.1">
    <property type="nucleotide sequence ID" value="NZ_BAAAYK010000038.1"/>
</dbReference>
<proteinExistence type="predicted"/>
<feature type="chain" id="PRO_5046178242" evidence="2">
    <location>
        <begin position="22"/>
        <end position="307"/>
    </location>
</feature>
<sequence length="307" mass="31960">MRIGHRVATAFALLLSGVLLTACGPAPDPDAVAPGLDAQADVVSGVRRSEAAAALLPARIRDGGVLRIGRSVGGAPPTAFYLADGSTAVGLDVDLTEAVARKLGLRVAAQDAAFETILPALGSGKYDAGTGNFGVTEERKRTIDFATYIRDGQGFAVRSGDDRAPIAEVTALCGQTVGTAKGTTFEATLSAQAHRCTDLGRPAYRVQVFSESSALYSALTQGKVDVIMSTINGLRYAATQQPALRLANEFRRLDVGFALAKDSPLAPALQTAVNELIRDGGYARILDKWGVAASAIPESQVSPPEIH</sequence>
<dbReference type="SUPFAM" id="SSF53850">
    <property type="entry name" value="Periplasmic binding protein-like II"/>
    <property type="match status" value="1"/>
</dbReference>
<dbReference type="Pfam" id="PF00497">
    <property type="entry name" value="SBP_bac_3"/>
    <property type="match status" value="1"/>
</dbReference>
<feature type="domain" description="Solute-binding protein family 3/N-terminal" evidence="3">
    <location>
        <begin position="65"/>
        <end position="293"/>
    </location>
</feature>
<evidence type="ECO:0000256" key="2">
    <source>
        <dbReference type="SAM" id="SignalP"/>
    </source>
</evidence>
<organism evidence="4 5">
    <name type="scientific">Saccharopolyspora gregorii</name>
    <dbReference type="NCBI Taxonomy" id="33914"/>
    <lineage>
        <taxon>Bacteria</taxon>
        <taxon>Bacillati</taxon>
        <taxon>Actinomycetota</taxon>
        <taxon>Actinomycetes</taxon>
        <taxon>Pseudonocardiales</taxon>
        <taxon>Pseudonocardiaceae</taxon>
        <taxon>Saccharopolyspora</taxon>
    </lineage>
</organism>
<protein>
    <submittedName>
        <fullName evidence="4">ABC transporter substrate-binding protein</fullName>
    </submittedName>
</protein>
<dbReference type="PANTHER" id="PTHR35936">
    <property type="entry name" value="MEMBRANE-BOUND LYTIC MUREIN TRANSGLYCOSYLASE F"/>
    <property type="match status" value="1"/>
</dbReference>
<accession>A0ABP6RX09</accession>
<dbReference type="Proteomes" id="UP001500483">
    <property type="component" value="Unassembled WGS sequence"/>
</dbReference>
<keyword evidence="1 2" id="KW-0732">Signal</keyword>
<evidence type="ECO:0000259" key="3">
    <source>
        <dbReference type="SMART" id="SM00062"/>
    </source>
</evidence>